<keyword evidence="3" id="KW-1185">Reference proteome</keyword>
<feature type="compositionally biased region" description="Basic and acidic residues" evidence="1">
    <location>
        <begin position="1"/>
        <end position="14"/>
    </location>
</feature>
<feature type="region of interest" description="Disordered" evidence="1">
    <location>
        <begin position="1"/>
        <end position="23"/>
    </location>
</feature>
<dbReference type="Proteomes" id="UP001159363">
    <property type="component" value="Chromosome 8"/>
</dbReference>
<accession>A0ABQ9GV40</accession>
<evidence type="ECO:0000313" key="2">
    <source>
        <dbReference type="EMBL" id="KAJ8875868.1"/>
    </source>
</evidence>
<comment type="caution">
    <text evidence="2">The sequence shown here is derived from an EMBL/GenBank/DDBJ whole genome shotgun (WGS) entry which is preliminary data.</text>
</comment>
<dbReference type="EMBL" id="JARBHB010000009">
    <property type="protein sequence ID" value="KAJ8875868.1"/>
    <property type="molecule type" value="Genomic_DNA"/>
</dbReference>
<organism evidence="2 3">
    <name type="scientific">Dryococelus australis</name>
    <dbReference type="NCBI Taxonomy" id="614101"/>
    <lineage>
        <taxon>Eukaryota</taxon>
        <taxon>Metazoa</taxon>
        <taxon>Ecdysozoa</taxon>
        <taxon>Arthropoda</taxon>
        <taxon>Hexapoda</taxon>
        <taxon>Insecta</taxon>
        <taxon>Pterygota</taxon>
        <taxon>Neoptera</taxon>
        <taxon>Polyneoptera</taxon>
        <taxon>Phasmatodea</taxon>
        <taxon>Verophasmatodea</taxon>
        <taxon>Anareolatae</taxon>
        <taxon>Phasmatidae</taxon>
        <taxon>Eurycanthinae</taxon>
        <taxon>Dryococelus</taxon>
    </lineage>
</organism>
<feature type="compositionally biased region" description="Basic and acidic residues" evidence="1">
    <location>
        <begin position="124"/>
        <end position="144"/>
    </location>
</feature>
<feature type="region of interest" description="Disordered" evidence="1">
    <location>
        <begin position="122"/>
        <end position="144"/>
    </location>
</feature>
<feature type="compositionally biased region" description="Basic and acidic residues" evidence="1">
    <location>
        <begin position="360"/>
        <end position="370"/>
    </location>
</feature>
<sequence length="380" mass="41696">MEQHRNARVGETENPRVNPPSRGIIWHDSRMQKLGSGPAGNETLWEVSSLTITPPRCQGKGGSLSGYAGAGRHLESSLTCVMRHGGLRHQQVSPEHSCIVAKRIGNSSMREGVCDASMSHHCQHSWDSKKEDPGGREERPVPGRGEGEVGLLLRCGAAELAPAAQQDGLYITLRGPRWCSGFHQGKLRLIPGFSHTIQDTSYSMPQIEDAVNGRVTVDQAAWYSVLVFLAGSTLVENGLGHAQQTVALRRLTLAHVVGNMRLDVLPVRREPLDEQVTLHILTSFLVLSRVLGCPPAGRHNTDCIAISGMGDTRHARNRSSKTPVERHRIELPDFVVTNMRTRAMHVSDMTSMASNMAESAHGDELDREQRGQQAIFRSTQ</sequence>
<proteinExistence type="predicted"/>
<feature type="compositionally biased region" description="Polar residues" evidence="1">
    <location>
        <begin position="371"/>
        <end position="380"/>
    </location>
</feature>
<evidence type="ECO:0000256" key="1">
    <source>
        <dbReference type="SAM" id="MobiDB-lite"/>
    </source>
</evidence>
<name>A0ABQ9GV40_9NEOP</name>
<feature type="region of interest" description="Disordered" evidence="1">
    <location>
        <begin position="354"/>
        <end position="380"/>
    </location>
</feature>
<reference evidence="2 3" key="1">
    <citation type="submission" date="2023-02" db="EMBL/GenBank/DDBJ databases">
        <title>LHISI_Scaffold_Assembly.</title>
        <authorList>
            <person name="Stuart O.P."/>
            <person name="Cleave R."/>
            <person name="Magrath M.J.L."/>
            <person name="Mikheyev A.S."/>
        </authorList>
    </citation>
    <scope>NUCLEOTIDE SEQUENCE [LARGE SCALE GENOMIC DNA]</scope>
    <source>
        <strain evidence="2">Daus_M_001</strain>
        <tissue evidence="2">Leg muscle</tissue>
    </source>
</reference>
<protein>
    <submittedName>
        <fullName evidence="2">Uncharacterized protein</fullName>
    </submittedName>
</protein>
<evidence type="ECO:0000313" key="3">
    <source>
        <dbReference type="Proteomes" id="UP001159363"/>
    </source>
</evidence>
<gene>
    <name evidence="2" type="ORF">PR048_023771</name>
</gene>